<dbReference type="PROSITE" id="PS00792">
    <property type="entry name" value="DHPS_1"/>
    <property type="match status" value="1"/>
</dbReference>
<dbReference type="PROSITE" id="PS50972">
    <property type="entry name" value="PTERIN_BINDING"/>
    <property type="match status" value="1"/>
</dbReference>
<comment type="similarity">
    <text evidence="9">Belongs to the DHPS family.</text>
</comment>
<evidence type="ECO:0000256" key="4">
    <source>
        <dbReference type="ARBA" id="ARBA00012458"/>
    </source>
</evidence>
<dbReference type="PATRIC" id="fig|1215343.11.peg.835"/>
<evidence type="ECO:0000313" key="11">
    <source>
        <dbReference type="EMBL" id="AGA64803.1"/>
    </source>
</evidence>
<dbReference type="NCBIfam" id="TIGR01496">
    <property type="entry name" value="DHPS"/>
    <property type="match status" value="1"/>
</dbReference>
<comment type="function">
    <text evidence="9">Catalyzes the condensation of para-aminobenzoate (pABA) with 6-hydroxymethyl-7,8-dihydropterin diphosphate (DHPt-PP) to form 7,8-dihydropteroate (H2Pte), the immediate precursor of folate derivatives.</text>
</comment>
<keyword evidence="7 9" id="KW-0460">Magnesium</keyword>
<dbReference type="EMBL" id="CP003789">
    <property type="protein sequence ID" value="AGA64803.1"/>
    <property type="molecule type" value="Genomic_DNA"/>
</dbReference>
<dbReference type="RefSeq" id="WP_015273230.1">
    <property type="nucleotide sequence ID" value="NC_019907.1"/>
</dbReference>
<dbReference type="InterPro" id="IPR006390">
    <property type="entry name" value="DHP_synth_dom"/>
</dbReference>
<dbReference type="eggNOG" id="COG0294">
    <property type="taxonomic scope" value="Bacteria"/>
</dbReference>
<dbReference type="KEGG" id="lcc:B488_08110"/>
<reference evidence="11 12" key="1">
    <citation type="journal article" date="2012" name="Stand. Genomic Sci.">
        <title>Complete genome sequence of Liberibacter crescens BT-1.</title>
        <authorList>
            <person name="Leonard M.T."/>
            <person name="Fagen J.R."/>
            <person name="Davis-Richardson A.G."/>
            <person name="Davis M.J."/>
            <person name="Triplett E.W."/>
        </authorList>
    </citation>
    <scope>NUCLEOTIDE SEQUENCE [LARGE SCALE GENOMIC DNA]</scope>
    <source>
        <strain evidence="11 12">BT-1</strain>
    </source>
</reference>
<evidence type="ECO:0000256" key="7">
    <source>
        <dbReference type="ARBA" id="ARBA00022842"/>
    </source>
</evidence>
<dbReference type="Gene3D" id="3.20.20.20">
    <property type="entry name" value="Dihydropteroate synthase-like"/>
    <property type="match status" value="1"/>
</dbReference>
<dbReference type="InterPro" id="IPR000489">
    <property type="entry name" value="Pterin-binding_dom"/>
</dbReference>
<keyword evidence="8 9" id="KW-0289">Folate biosynthesis</keyword>
<dbReference type="STRING" id="1215343.B488_08110"/>
<dbReference type="GO" id="GO:0046654">
    <property type="term" value="P:tetrahydrofolate biosynthetic process"/>
    <property type="evidence" value="ECO:0007669"/>
    <property type="project" value="UniProtKB-UniPathway"/>
</dbReference>
<evidence type="ECO:0000256" key="3">
    <source>
        <dbReference type="ARBA" id="ARBA00004763"/>
    </source>
</evidence>
<dbReference type="PANTHER" id="PTHR20941:SF1">
    <property type="entry name" value="FOLIC ACID SYNTHESIS PROTEIN FOL1"/>
    <property type="match status" value="1"/>
</dbReference>
<dbReference type="GO" id="GO:0004156">
    <property type="term" value="F:dihydropteroate synthase activity"/>
    <property type="evidence" value="ECO:0007669"/>
    <property type="project" value="UniProtKB-EC"/>
</dbReference>
<comment type="pathway">
    <text evidence="3 9">Cofactor biosynthesis; tetrahydrofolate biosynthesis; 7,8-dihydrofolate from 2-amino-4-hydroxy-6-hydroxymethyl-7,8-dihydropteridine diphosphate and 4-aminobenzoate: step 1/2.</text>
</comment>
<dbReference type="AlphaFoldDB" id="L0EVV2"/>
<evidence type="ECO:0000256" key="1">
    <source>
        <dbReference type="ARBA" id="ARBA00000012"/>
    </source>
</evidence>
<dbReference type="GO" id="GO:0046656">
    <property type="term" value="P:folic acid biosynthetic process"/>
    <property type="evidence" value="ECO:0007669"/>
    <property type="project" value="UniProtKB-KW"/>
</dbReference>
<dbReference type="InterPro" id="IPR011005">
    <property type="entry name" value="Dihydropteroate_synth-like_sf"/>
</dbReference>
<comment type="catalytic activity">
    <reaction evidence="1">
        <text>(7,8-dihydropterin-6-yl)methyl diphosphate + 4-aminobenzoate = 7,8-dihydropteroate + diphosphate</text>
        <dbReference type="Rhea" id="RHEA:19949"/>
        <dbReference type="ChEBI" id="CHEBI:17836"/>
        <dbReference type="ChEBI" id="CHEBI:17839"/>
        <dbReference type="ChEBI" id="CHEBI:33019"/>
        <dbReference type="ChEBI" id="CHEBI:72950"/>
        <dbReference type="EC" id="2.5.1.15"/>
    </reaction>
</comment>
<dbReference type="GO" id="GO:0005829">
    <property type="term" value="C:cytosol"/>
    <property type="evidence" value="ECO:0007669"/>
    <property type="project" value="TreeGrafter"/>
</dbReference>
<dbReference type="UniPathway" id="UPA00077">
    <property type="reaction ID" value="UER00156"/>
</dbReference>
<dbReference type="SUPFAM" id="SSF51717">
    <property type="entry name" value="Dihydropteroate synthetase-like"/>
    <property type="match status" value="1"/>
</dbReference>
<evidence type="ECO:0000256" key="8">
    <source>
        <dbReference type="ARBA" id="ARBA00022909"/>
    </source>
</evidence>
<dbReference type="InterPro" id="IPR045031">
    <property type="entry name" value="DHP_synth-like"/>
</dbReference>
<evidence type="ECO:0000313" key="12">
    <source>
        <dbReference type="Proteomes" id="UP000010799"/>
    </source>
</evidence>
<dbReference type="PROSITE" id="PS00793">
    <property type="entry name" value="DHPS_2"/>
    <property type="match status" value="1"/>
</dbReference>
<keyword evidence="6 9" id="KW-0479">Metal-binding</keyword>
<evidence type="ECO:0000256" key="6">
    <source>
        <dbReference type="ARBA" id="ARBA00022723"/>
    </source>
</evidence>
<dbReference type="Pfam" id="PF00809">
    <property type="entry name" value="Pterin_bind"/>
    <property type="match status" value="1"/>
</dbReference>
<evidence type="ECO:0000259" key="10">
    <source>
        <dbReference type="PROSITE" id="PS50972"/>
    </source>
</evidence>
<evidence type="ECO:0000256" key="5">
    <source>
        <dbReference type="ARBA" id="ARBA00022679"/>
    </source>
</evidence>
<dbReference type="EC" id="2.5.1.15" evidence="4 9"/>
<dbReference type="GO" id="GO:0046872">
    <property type="term" value="F:metal ion binding"/>
    <property type="evidence" value="ECO:0007669"/>
    <property type="project" value="UniProtKB-KW"/>
</dbReference>
<feature type="domain" description="Pterin-binding" evidence="10">
    <location>
        <begin position="23"/>
        <end position="271"/>
    </location>
</feature>
<dbReference type="SMR" id="L0EVV2"/>
<dbReference type="CDD" id="cd00739">
    <property type="entry name" value="DHPS"/>
    <property type="match status" value="1"/>
</dbReference>
<proteinExistence type="inferred from homology"/>
<protein>
    <recommendedName>
        <fullName evidence="4 9">Dihydropteroate synthase</fullName>
        <shortName evidence="9">DHPS</shortName>
        <ecNumber evidence="4 9">2.5.1.15</ecNumber>
    </recommendedName>
    <alternativeName>
        <fullName evidence="9">Dihydropteroate pyrophosphorylase</fullName>
    </alternativeName>
</protein>
<keyword evidence="5 9" id="KW-0808">Transferase</keyword>
<evidence type="ECO:0000256" key="9">
    <source>
        <dbReference type="RuleBase" id="RU361205"/>
    </source>
</evidence>
<organism evidence="11 12">
    <name type="scientific">Liberibacter crescens (strain BT-1)</name>
    <dbReference type="NCBI Taxonomy" id="1215343"/>
    <lineage>
        <taxon>Bacteria</taxon>
        <taxon>Pseudomonadati</taxon>
        <taxon>Pseudomonadota</taxon>
        <taxon>Alphaproteobacteria</taxon>
        <taxon>Hyphomicrobiales</taxon>
        <taxon>Rhizobiaceae</taxon>
        <taxon>Liberibacter</taxon>
    </lineage>
</organism>
<keyword evidence="12" id="KW-1185">Reference proteome</keyword>
<dbReference type="HOGENOM" id="CLU_008023_1_3_5"/>
<name>L0EVV2_LIBCB</name>
<gene>
    <name evidence="11" type="ordered locus">B488_08110</name>
</gene>
<dbReference type="Proteomes" id="UP000010799">
    <property type="component" value="Chromosome"/>
</dbReference>
<dbReference type="PANTHER" id="PTHR20941">
    <property type="entry name" value="FOLATE SYNTHESIS PROTEINS"/>
    <property type="match status" value="1"/>
</dbReference>
<sequence>MAVYDSFSWKLAHQRNIVIGPIGRIMAIVNVTPDSFSDGGHYSTVEKAVAHAMKCLEEGADILDIGGESTRPGASSVSLQEEQDRIMPVMEKLVSSTDALVSVDTYHAETAKMALGMGAHIINDVYGLQFDSDMAAVIAAYKAGVCIMHTGRGRDKMSDILDDQIFFLKNSVEIAKEAGISCESMVIDPGFGFGKEVQDNIVLLSNLSKLTCLDIPLLVGVSRKSFIAAVTEETDPKSRDVSTAIINATLRMAGAAIFRVHNVAMTKKALLIADTMIANQRFSSQDSEIL</sequence>
<comment type="cofactor">
    <cofactor evidence="2 9">
        <name>Mg(2+)</name>
        <dbReference type="ChEBI" id="CHEBI:18420"/>
    </cofactor>
</comment>
<accession>L0EVV2</accession>
<evidence type="ECO:0000256" key="2">
    <source>
        <dbReference type="ARBA" id="ARBA00001946"/>
    </source>
</evidence>